<sequence length="172" mass="17882">MPAPLPIRLAAGIAATTVEEAFRLPYRLRRLPGQVAGSAFTSAAGTAMRARQNVTDLVARGDMVLEELSTPVEEQPAWATFDEDGDPDTAAARSAASASAAAAGAAGAGAAGELHTPAQVAEGIGYADMDAEDLEDLIPMLDAAQLSALSRHERDLGDRPVFRTLLDNALRD</sequence>
<gene>
    <name evidence="1" type="ORF">CJ204_12965</name>
</gene>
<dbReference type="Proteomes" id="UP000235363">
    <property type="component" value="Unassembled WGS sequence"/>
</dbReference>
<dbReference type="EMBL" id="PNHF01000051">
    <property type="protein sequence ID" value="PMC61079.1"/>
    <property type="molecule type" value="Genomic_DNA"/>
</dbReference>
<organism evidence="1 2">
    <name type="scientific">Corynebacterium xerosis</name>
    <dbReference type="NCBI Taxonomy" id="1725"/>
    <lineage>
        <taxon>Bacteria</taxon>
        <taxon>Bacillati</taxon>
        <taxon>Actinomycetota</taxon>
        <taxon>Actinomycetes</taxon>
        <taxon>Mycobacteriales</taxon>
        <taxon>Corynebacteriaceae</taxon>
        <taxon>Corynebacterium</taxon>
    </lineage>
</organism>
<dbReference type="RefSeq" id="WP_102214948.1">
    <property type="nucleotide sequence ID" value="NZ_PNHF01000051.1"/>
</dbReference>
<evidence type="ECO:0000313" key="2">
    <source>
        <dbReference type="Proteomes" id="UP000235363"/>
    </source>
</evidence>
<evidence type="ECO:0008006" key="3">
    <source>
        <dbReference type="Google" id="ProtNLM"/>
    </source>
</evidence>
<evidence type="ECO:0000313" key="1">
    <source>
        <dbReference type="EMBL" id="PMC61079.1"/>
    </source>
</evidence>
<proteinExistence type="predicted"/>
<reference evidence="1 2" key="1">
    <citation type="submission" date="2017-09" db="EMBL/GenBank/DDBJ databases">
        <title>Bacterial strain isolated from the female urinary microbiota.</title>
        <authorList>
            <person name="Thomas-White K."/>
            <person name="Kumar N."/>
            <person name="Forster S."/>
            <person name="Putonti C."/>
            <person name="Lawley T."/>
            <person name="Wolfe A.J."/>
        </authorList>
    </citation>
    <scope>NUCLEOTIDE SEQUENCE [LARGE SCALE GENOMIC DNA]</scope>
    <source>
        <strain evidence="1 2">UMB0908</strain>
    </source>
</reference>
<dbReference type="AlphaFoldDB" id="A0A2N6SVI8"/>
<accession>A0A2N6SVI8</accession>
<protein>
    <recommendedName>
        <fullName evidence="3">Lipid droplet-associated protein</fullName>
    </recommendedName>
</protein>
<name>A0A2N6SVI8_9CORY</name>
<comment type="caution">
    <text evidence="1">The sequence shown here is derived from an EMBL/GenBank/DDBJ whole genome shotgun (WGS) entry which is preliminary data.</text>
</comment>